<dbReference type="Pfam" id="PF00941">
    <property type="entry name" value="FAD_binding_5"/>
    <property type="match status" value="1"/>
</dbReference>
<feature type="binding site" evidence="17">
    <location>
        <position position="117"/>
    </location>
    <ligand>
        <name>[2Fe-2S] cluster</name>
        <dbReference type="ChEBI" id="CHEBI:190135"/>
        <label>2</label>
    </ligand>
</feature>
<dbReference type="InterPro" id="IPR002346">
    <property type="entry name" value="Mopterin_DH_FAD-bd"/>
</dbReference>
<keyword evidence="8" id="KW-0560">Oxidoreductase</keyword>
<feature type="binding site" evidence="17">
    <location>
        <position position="718"/>
    </location>
    <ligand>
        <name>Mo-molybdopterin</name>
        <dbReference type="ChEBI" id="CHEBI:71302"/>
    </ligand>
    <ligandPart>
        <name>Mo</name>
        <dbReference type="ChEBI" id="CHEBI:28685"/>
    </ligandPart>
</feature>
<evidence type="ECO:0000256" key="2">
    <source>
        <dbReference type="ARBA" id="ARBA00006849"/>
    </source>
</evidence>
<dbReference type="InterPro" id="IPR036856">
    <property type="entry name" value="Ald_Oxase/Xan_DH_a/b_sf"/>
</dbReference>
<dbReference type="SUPFAM" id="SSF56003">
    <property type="entry name" value="Molybdenum cofactor-binding domain"/>
    <property type="match status" value="1"/>
</dbReference>
<dbReference type="InterPro" id="IPR001041">
    <property type="entry name" value="2Fe-2S_ferredoxin-type"/>
</dbReference>
<dbReference type="FunFam" id="3.30.390.50:FF:000003">
    <property type="entry name" value="Aldehyde oxidase1"/>
    <property type="match status" value="1"/>
</dbReference>
<feature type="active site" description="Proton acceptor" evidence="15">
    <location>
        <position position="1187"/>
    </location>
</feature>
<dbReference type="CDD" id="cd00207">
    <property type="entry name" value="fer2"/>
    <property type="match status" value="1"/>
</dbReference>
<gene>
    <name evidence="20" type="ORF">PHYEVI_LOCUS7092</name>
</gene>
<dbReference type="Pfam" id="PF01799">
    <property type="entry name" value="Fer2_2"/>
    <property type="match status" value="1"/>
</dbReference>
<dbReference type="Pfam" id="PF20256">
    <property type="entry name" value="MoCoBD_2"/>
    <property type="match status" value="1"/>
</dbReference>
<sequence length="1244" mass="138118">MLTKKAIQFHVDDKKHIVKKDDISPQTTLNTYLRQHSHLTGTKRMCGEGGCGVCTVVVDQIVDGKKRIFSINSCLVSILSCDSWRIHTIEGLGGPLKGYHKIQKILSENYGTQCGFCSPGMVMNMYALEESGKATAENIENSFGGNICRCTGYRPILHAFSLLATNKDAVADIEDVPPCQNKINKENVENFLVEFDDSQWIRVTTLSDLLKTLQTTFNSYKLIFGNTGRGVFRNDPSPSVYIDIFEVEELKTYAMKNETLTMGGNVTLTQLMEVCDEFSSTPGFSYLKTVCSHIDLVATVQVRNIGSIAGNLMLKHLHQEFQSDVFLLLETFNADVVVVSMDNSEQVVSPQDFLKLDMTKKVIKNIVLKAFDDSYKFASYKIMPRTQNAHAMVNAGFLVQIQNGIVQKARIVYGGINPSFVHASSTEKLLKGKELYNNANLQTAYNSLYTEIVPVATPPEPSPDFRRNLAVSLFYKFILKTCPSDKIGSRYKSGGLWLERPLSKGSQEYGTIKNEWPLTEPIPKLESLAQTSGQAKYIMDTPLLPNEAFVAFVTAKAQAGSTITAIDATAALKLKGVLAYFDKRDIPGTNTFTPKDVGLFPVQEELFCDGTVLYYDQPVGIVVASEEFLAMRAARMVKITYNPPTKKAYFNVKDVVKDDVKARIIHQSTISPKSKGKDVYKTISGEFYVGWQYHYHMETQCCKVVPREDSIDIYPASQWMDINQLAAASVLGIPANKINVKVKRLGGGFGGKMFRSGLVSSAAALAAHKLQIPVTMSLSIEDNMNIIGKRFPLYMKYQVDVNKQGIIQYLNANLYSDFGIGGNEPFNDLVVDSFKNNYDPSRWEFSTFVVKTDSHANCYTRSPGSLEGMAAIENIMEHIACELNLDAFDVKLANNSSAVPQVPKYWQDLKTWADIEKRKDQVAKFNQENRWMKQGLSVVPMRWTLGVAANYSVLVSIFHGDGSVAVSHAGIEMGQGINTKVAQVCAYKFGIGLDQVSIKPNYSFVNANSSFTGGSLTSEAVSYAVIRACDTLLSRMQPVKEKMENPTWVELVRKCYDSSVQLTASGFYWKDAPGIQQYPIYGICSTTVEVDILTGKYQILQVDLIEDLGESMSPLVDIGQIEGAFVMGIGYFMTEEIIFDNAGQLLTNRTWTYKPPGAKDIPINFRIKFAENSQNPVGVLRSKAVAEPPLCLSVAVPLAVRNAINSARLEADGTKITWVPFDGPTTVERTFLNSLNKHQQYTLN</sequence>
<dbReference type="SMART" id="SM01092">
    <property type="entry name" value="CO_deh_flav_C"/>
    <property type="match status" value="1"/>
</dbReference>
<evidence type="ECO:0000256" key="7">
    <source>
        <dbReference type="ARBA" id="ARBA00022827"/>
    </source>
</evidence>
<dbReference type="Pfam" id="PF03450">
    <property type="entry name" value="CO_deh_flav_C"/>
    <property type="match status" value="1"/>
</dbReference>
<evidence type="ECO:0000256" key="1">
    <source>
        <dbReference type="ARBA" id="ARBA00001974"/>
    </source>
</evidence>
<dbReference type="AlphaFoldDB" id="A0A9N9XQS3"/>
<name>A0A9N9XQS3_PHYSR</name>
<feature type="binding site" evidence="17">
    <location>
        <position position="74"/>
    </location>
    <ligand>
        <name>[2Fe-2S] cluster</name>
        <dbReference type="ChEBI" id="CHEBI:190135"/>
        <label>1</label>
    </ligand>
</feature>
<reference evidence="20" key="1">
    <citation type="submission" date="2022-01" db="EMBL/GenBank/DDBJ databases">
        <authorList>
            <person name="King R."/>
        </authorList>
    </citation>
    <scope>NUCLEOTIDE SEQUENCE</scope>
</reference>
<keyword evidence="5 17" id="KW-0001">2Fe-2S</keyword>
<feature type="domain" description="CO dehydrogenase flavoprotein C-terminal" evidence="19">
    <location>
        <begin position="378"/>
        <end position="481"/>
    </location>
</feature>
<dbReference type="InterPro" id="IPR036010">
    <property type="entry name" value="2Fe-2S_ferredoxin-like_sf"/>
</dbReference>
<evidence type="ECO:0000259" key="18">
    <source>
        <dbReference type="SMART" id="SM01008"/>
    </source>
</evidence>
<evidence type="ECO:0000256" key="6">
    <source>
        <dbReference type="ARBA" id="ARBA00022723"/>
    </source>
</evidence>
<dbReference type="Pfam" id="PF00111">
    <property type="entry name" value="Fer2"/>
    <property type="match status" value="1"/>
</dbReference>
<dbReference type="Gene3D" id="3.30.365.10">
    <property type="entry name" value="Aldehyde oxidase/xanthine dehydrogenase, molybdopterin binding domain"/>
    <property type="match status" value="4"/>
</dbReference>
<dbReference type="SMART" id="SM01008">
    <property type="entry name" value="Ald_Xan_dh_C"/>
    <property type="match status" value="1"/>
</dbReference>
<evidence type="ECO:0000256" key="11">
    <source>
        <dbReference type="ARBA" id="ARBA00023027"/>
    </source>
</evidence>
<keyword evidence="9 17" id="KW-0408">Iron</keyword>
<dbReference type="PROSITE" id="PS00197">
    <property type="entry name" value="2FE2S_FER_1"/>
    <property type="match status" value="1"/>
</dbReference>
<feature type="domain" description="Aldehyde oxidase/xanthine dehydrogenase a/b hammerhead" evidence="18">
    <location>
        <begin position="532"/>
        <end position="645"/>
    </location>
</feature>
<dbReference type="InterPro" id="IPR016169">
    <property type="entry name" value="FAD-bd_PCMH_sub2"/>
</dbReference>
<dbReference type="PANTHER" id="PTHR11908">
    <property type="entry name" value="XANTHINE DEHYDROGENASE"/>
    <property type="match status" value="1"/>
</dbReference>
<feature type="binding site" evidence="17">
    <location>
        <position position="749"/>
    </location>
    <ligand>
        <name>Mo-molybdopterin</name>
        <dbReference type="ChEBI" id="CHEBI:71302"/>
    </ligand>
    <ligandPart>
        <name>Mo</name>
        <dbReference type="ChEBI" id="CHEBI:28685"/>
    </ligandPart>
</feature>
<dbReference type="FunFam" id="3.10.20.30:FF:000012">
    <property type="entry name" value="Xanthine dehydrogenase/oxidase"/>
    <property type="match status" value="1"/>
</dbReference>
<dbReference type="GO" id="GO:0005506">
    <property type="term" value="F:iron ion binding"/>
    <property type="evidence" value="ECO:0007669"/>
    <property type="project" value="InterPro"/>
</dbReference>
<dbReference type="Proteomes" id="UP001153712">
    <property type="component" value="Chromosome 3"/>
</dbReference>
<dbReference type="InterPro" id="IPR036318">
    <property type="entry name" value="FAD-bd_PCMH-like_sf"/>
</dbReference>
<feature type="binding site" evidence="17">
    <location>
        <position position="54"/>
    </location>
    <ligand>
        <name>[2Fe-2S] cluster</name>
        <dbReference type="ChEBI" id="CHEBI:190135"/>
        <label>1</label>
    </ligand>
</feature>
<feature type="binding site" evidence="17">
    <location>
        <position position="46"/>
    </location>
    <ligand>
        <name>[2Fe-2S] cluster</name>
        <dbReference type="ChEBI" id="CHEBI:190135"/>
        <label>1</label>
    </ligand>
</feature>
<comment type="cofactor">
    <cofactor evidence="17">
        <name>Mo-molybdopterin</name>
        <dbReference type="ChEBI" id="CHEBI:71302"/>
    </cofactor>
    <text evidence="17">Binds 1 Mo-molybdopterin (Mo-MPT) cofactor per subunit.</text>
</comment>
<dbReference type="Gene3D" id="1.10.150.120">
    <property type="entry name" value="[2Fe-2S]-binding domain"/>
    <property type="match status" value="1"/>
</dbReference>
<evidence type="ECO:0000313" key="20">
    <source>
        <dbReference type="EMBL" id="CAG9860743.1"/>
    </source>
</evidence>
<evidence type="ECO:0000259" key="19">
    <source>
        <dbReference type="SMART" id="SM01092"/>
    </source>
</evidence>
<dbReference type="EMBL" id="OU900096">
    <property type="protein sequence ID" value="CAG9860743.1"/>
    <property type="molecule type" value="Genomic_DNA"/>
</dbReference>
<keyword evidence="4" id="KW-0285">Flavoprotein</keyword>
<dbReference type="OrthoDB" id="8300278at2759"/>
<dbReference type="Pfam" id="PF01315">
    <property type="entry name" value="Ald_Xan_dh_C"/>
    <property type="match status" value="1"/>
</dbReference>
<feature type="binding site" evidence="17">
    <location>
        <position position="51"/>
    </location>
    <ligand>
        <name>[2Fe-2S] cluster</name>
        <dbReference type="ChEBI" id="CHEBI:190135"/>
        <label>1</label>
    </ligand>
</feature>
<evidence type="ECO:0000256" key="9">
    <source>
        <dbReference type="ARBA" id="ARBA00023004"/>
    </source>
</evidence>
<comment type="cofactor">
    <cofactor evidence="12">
        <name>[2Fe-2S] cluster</name>
        <dbReference type="ChEBI" id="CHEBI:190135"/>
    </cofactor>
</comment>
<evidence type="ECO:0000256" key="15">
    <source>
        <dbReference type="PIRSR" id="PIRSR000127-1"/>
    </source>
</evidence>
<dbReference type="GO" id="GO:0051537">
    <property type="term" value="F:2 iron, 2 sulfur cluster binding"/>
    <property type="evidence" value="ECO:0007669"/>
    <property type="project" value="UniProtKB-KW"/>
</dbReference>
<dbReference type="InterPro" id="IPR036884">
    <property type="entry name" value="2Fe-2S-bd_dom_sf"/>
</dbReference>
<comment type="cofactor">
    <cofactor evidence="17">
        <name>[2Fe-2S] cluster</name>
        <dbReference type="ChEBI" id="CHEBI:190135"/>
    </cofactor>
    <text evidence="17">Binds 2 [2Fe-2S] clusters.</text>
</comment>
<dbReference type="FunFam" id="3.30.365.10:FF:000001">
    <property type="entry name" value="Xanthine dehydrogenase oxidase"/>
    <property type="match status" value="1"/>
</dbReference>
<dbReference type="GO" id="GO:0050302">
    <property type="term" value="F:indole-3-acetaldehyde oxidase activity"/>
    <property type="evidence" value="ECO:0007669"/>
    <property type="project" value="UniProtKB-EC"/>
</dbReference>
<dbReference type="Pfam" id="PF02738">
    <property type="entry name" value="MoCoBD_1"/>
    <property type="match status" value="1"/>
</dbReference>
<dbReference type="FunFam" id="3.30.465.10:FF:000013">
    <property type="entry name" value="Aldehyde oxidase"/>
    <property type="match status" value="1"/>
</dbReference>
<keyword evidence="3 17" id="KW-0500">Molybdenum</keyword>
<comment type="similarity">
    <text evidence="2">Belongs to the xanthine dehydrogenase family.</text>
</comment>
<feature type="binding site" evidence="17">
    <location>
        <position position="150"/>
    </location>
    <ligand>
        <name>[2Fe-2S] cluster</name>
        <dbReference type="ChEBI" id="CHEBI:190135"/>
        <label>2</label>
    </ligand>
</feature>
<dbReference type="Gene3D" id="3.90.1170.50">
    <property type="entry name" value="Aldehyde oxidase/xanthine dehydrogenase, a/b hammerhead"/>
    <property type="match status" value="1"/>
</dbReference>
<dbReference type="GO" id="GO:0050660">
    <property type="term" value="F:flavin adenine dinucleotide binding"/>
    <property type="evidence" value="ECO:0007669"/>
    <property type="project" value="InterPro"/>
</dbReference>
<evidence type="ECO:0000256" key="12">
    <source>
        <dbReference type="ARBA" id="ARBA00034078"/>
    </source>
</evidence>
<evidence type="ECO:0000256" key="4">
    <source>
        <dbReference type="ARBA" id="ARBA00022630"/>
    </source>
</evidence>
<feature type="binding site" evidence="17">
    <location>
        <position position="148"/>
    </location>
    <ligand>
        <name>[2Fe-2S] cluster</name>
        <dbReference type="ChEBI" id="CHEBI:190135"/>
        <label>2</label>
    </ligand>
</feature>
<feature type="binding site" evidence="16">
    <location>
        <begin position="307"/>
        <end position="311"/>
    </location>
    <ligand>
        <name>FAD</name>
        <dbReference type="ChEBI" id="CHEBI:57692"/>
    </ligand>
</feature>
<accession>A0A9N9XQS3</accession>
<keyword evidence="6 17" id="KW-0479">Metal-binding</keyword>
<feature type="binding site" evidence="16">
    <location>
        <position position="381"/>
    </location>
    <ligand>
        <name>FAD</name>
        <dbReference type="ChEBI" id="CHEBI:57692"/>
    </ligand>
</feature>
<dbReference type="Gene3D" id="3.10.20.30">
    <property type="match status" value="1"/>
</dbReference>
<evidence type="ECO:0000256" key="17">
    <source>
        <dbReference type="PIRSR" id="PIRSR000127-3"/>
    </source>
</evidence>
<feature type="binding site" evidence="17">
    <location>
        <position position="1014"/>
    </location>
    <ligand>
        <name>Mo-molybdopterin</name>
        <dbReference type="ChEBI" id="CHEBI:71302"/>
    </ligand>
    <ligandPart>
        <name>Mo</name>
        <dbReference type="ChEBI" id="CHEBI:28685"/>
    </ligandPart>
</feature>
<evidence type="ECO:0000256" key="3">
    <source>
        <dbReference type="ARBA" id="ARBA00022505"/>
    </source>
</evidence>
<dbReference type="SUPFAM" id="SSF54665">
    <property type="entry name" value="CO dehydrogenase molybdoprotein N-domain-like"/>
    <property type="match status" value="1"/>
</dbReference>
<dbReference type="PIRSF" id="PIRSF000127">
    <property type="entry name" value="Xanthine_DH"/>
    <property type="match status" value="1"/>
</dbReference>
<evidence type="ECO:0000256" key="5">
    <source>
        <dbReference type="ARBA" id="ARBA00022714"/>
    </source>
</evidence>
<evidence type="ECO:0000256" key="14">
    <source>
        <dbReference type="ARBA" id="ARBA00072265"/>
    </source>
</evidence>
<dbReference type="InterPro" id="IPR046867">
    <property type="entry name" value="AldOxase/xan_DH_MoCoBD2"/>
</dbReference>
<dbReference type="SUPFAM" id="SSF54292">
    <property type="entry name" value="2Fe-2S ferredoxin-like"/>
    <property type="match status" value="1"/>
</dbReference>
<keyword evidence="10 17" id="KW-0411">Iron-sulfur</keyword>
<evidence type="ECO:0000256" key="16">
    <source>
        <dbReference type="PIRSR" id="PIRSR000127-2"/>
    </source>
</evidence>
<dbReference type="SUPFAM" id="SSF56176">
    <property type="entry name" value="FAD-binding/transporter-associated domain-like"/>
    <property type="match status" value="1"/>
</dbReference>
<dbReference type="PANTHER" id="PTHR11908:SF132">
    <property type="entry name" value="ALDEHYDE OXIDASE 1-RELATED"/>
    <property type="match status" value="1"/>
</dbReference>
<evidence type="ECO:0000256" key="13">
    <source>
        <dbReference type="ARBA" id="ARBA00052415"/>
    </source>
</evidence>
<protein>
    <recommendedName>
        <fullName evidence="14">Indole-3-acetaldehyde oxidase</fullName>
    </recommendedName>
</protein>
<proteinExistence type="inferred from homology"/>
<comment type="catalytic activity">
    <reaction evidence="13">
        <text>indole-3-acetaldehyde + O2 + H2O = (indol-3-yl)acetate + H2O2 + H(+)</text>
        <dbReference type="Rhea" id="RHEA:16277"/>
        <dbReference type="ChEBI" id="CHEBI:15377"/>
        <dbReference type="ChEBI" id="CHEBI:15378"/>
        <dbReference type="ChEBI" id="CHEBI:15379"/>
        <dbReference type="ChEBI" id="CHEBI:16240"/>
        <dbReference type="ChEBI" id="CHEBI:18086"/>
        <dbReference type="ChEBI" id="CHEBI:30854"/>
        <dbReference type="EC" id="1.2.3.7"/>
    </reaction>
</comment>
<keyword evidence="11" id="KW-0520">NAD</keyword>
<dbReference type="InterPro" id="IPR012675">
    <property type="entry name" value="Beta-grasp_dom_sf"/>
</dbReference>
<dbReference type="InterPro" id="IPR002888">
    <property type="entry name" value="2Fe-2S-bd"/>
</dbReference>
<dbReference type="InterPro" id="IPR037165">
    <property type="entry name" value="AldOxase/xan_DH_Mopterin-bd_sf"/>
</dbReference>
<organism evidence="20 21">
    <name type="scientific">Phyllotreta striolata</name>
    <name type="common">Striped flea beetle</name>
    <name type="synonym">Crioceris striolata</name>
    <dbReference type="NCBI Taxonomy" id="444603"/>
    <lineage>
        <taxon>Eukaryota</taxon>
        <taxon>Metazoa</taxon>
        <taxon>Ecdysozoa</taxon>
        <taxon>Arthropoda</taxon>
        <taxon>Hexapoda</taxon>
        <taxon>Insecta</taxon>
        <taxon>Pterygota</taxon>
        <taxon>Neoptera</taxon>
        <taxon>Endopterygota</taxon>
        <taxon>Coleoptera</taxon>
        <taxon>Polyphaga</taxon>
        <taxon>Cucujiformia</taxon>
        <taxon>Chrysomeloidea</taxon>
        <taxon>Chrysomelidae</taxon>
        <taxon>Galerucinae</taxon>
        <taxon>Alticini</taxon>
        <taxon>Phyllotreta</taxon>
    </lineage>
</organism>
<keyword evidence="7 16" id="KW-0274">FAD</keyword>
<evidence type="ECO:0000256" key="8">
    <source>
        <dbReference type="ARBA" id="ARBA00023002"/>
    </source>
</evidence>
<evidence type="ECO:0000313" key="21">
    <source>
        <dbReference type="Proteomes" id="UP001153712"/>
    </source>
</evidence>
<comment type="cofactor">
    <cofactor evidence="1 16">
        <name>FAD</name>
        <dbReference type="ChEBI" id="CHEBI:57692"/>
    </cofactor>
</comment>
<dbReference type="SUPFAM" id="SSF47741">
    <property type="entry name" value="CO dehydrogenase ISP C-domain like"/>
    <property type="match status" value="1"/>
</dbReference>
<feature type="binding site" evidence="17">
    <location>
        <position position="861"/>
    </location>
    <ligand>
        <name>Mo-molybdopterin</name>
        <dbReference type="ChEBI" id="CHEBI:71302"/>
    </ligand>
    <ligandPart>
        <name>Mo</name>
        <dbReference type="ChEBI" id="CHEBI:28685"/>
    </ligandPart>
</feature>
<dbReference type="SUPFAM" id="SSF55447">
    <property type="entry name" value="CO dehydrogenase flavoprotein C-terminal domain-like"/>
    <property type="match status" value="1"/>
</dbReference>
<dbReference type="InterPro" id="IPR036683">
    <property type="entry name" value="CO_DH_flav_C_dom_sf"/>
</dbReference>
<dbReference type="FunFam" id="3.30.365.10:FF:000008">
    <property type="entry name" value="Aldehyde oxidase1"/>
    <property type="match status" value="1"/>
</dbReference>
<dbReference type="InterPro" id="IPR005107">
    <property type="entry name" value="CO_DH_flav_C"/>
</dbReference>
<dbReference type="InterPro" id="IPR006058">
    <property type="entry name" value="2Fe2S_fd_BS"/>
</dbReference>
<feature type="binding site" evidence="17">
    <location>
        <position position="114"/>
    </location>
    <ligand>
        <name>[2Fe-2S] cluster</name>
        <dbReference type="ChEBI" id="CHEBI:190135"/>
        <label>2</label>
    </ligand>
</feature>
<keyword evidence="21" id="KW-1185">Reference proteome</keyword>
<dbReference type="Gene3D" id="3.30.390.50">
    <property type="entry name" value="CO dehydrogenase flavoprotein, C-terminal domain"/>
    <property type="match status" value="1"/>
</dbReference>
<dbReference type="InterPro" id="IPR016208">
    <property type="entry name" value="Ald_Oxase/xanthine_DH-like"/>
</dbReference>
<dbReference type="InterPro" id="IPR000674">
    <property type="entry name" value="Ald_Oxase/Xan_DH_a/b"/>
</dbReference>
<evidence type="ECO:0000256" key="10">
    <source>
        <dbReference type="ARBA" id="ARBA00023014"/>
    </source>
</evidence>
<dbReference type="InterPro" id="IPR008274">
    <property type="entry name" value="AldOxase/xan_DH_MoCoBD1"/>
</dbReference>
<dbReference type="Gene3D" id="3.30.465.10">
    <property type="match status" value="1"/>
</dbReference>